<keyword evidence="3" id="KW-1185">Reference proteome</keyword>
<evidence type="ECO:0000256" key="1">
    <source>
        <dbReference type="SAM" id="Phobius"/>
    </source>
</evidence>
<dbReference type="OrthoDB" id="6899916at2"/>
<comment type="caution">
    <text evidence="2">The sequence shown here is derived from an EMBL/GenBank/DDBJ whole genome shotgun (WGS) entry which is preliminary data.</text>
</comment>
<feature type="transmembrane region" description="Helical" evidence="1">
    <location>
        <begin position="23"/>
        <end position="41"/>
    </location>
</feature>
<dbReference type="Proteomes" id="UP000269774">
    <property type="component" value="Unassembled WGS sequence"/>
</dbReference>
<accession>A0A3M2HW88</accession>
<proteinExistence type="predicted"/>
<organism evidence="2 3">
    <name type="scientific">Stutzerimonas zhaodongensis</name>
    <dbReference type="NCBI Taxonomy" id="1176257"/>
    <lineage>
        <taxon>Bacteria</taxon>
        <taxon>Pseudomonadati</taxon>
        <taxon>Pseudomonadota</taxon>
        <taxon>Gammaproteobacteria</taxon>
        <taxon>Pseudomonadales</taxon>
        <taxon>Pseudomonadaceae</taxon>
        <taxon>Stutzerimonas</taxon>
    </lineage>
</organism>
<keyword evidence="1" id="KW-0472">Membrane</keyword>
<keyword evidence="1" id="KW-0812">Transmembrane</keyword>
<evidence type="ECO:0000313" key="3">
    <source>
        <dbReference type="Proteomes" id="UP000269774"/>
    </source>
</evidence>
<protein>
    <submittedName>
        <fullName evidence="2">Uncharacterized protein</fullName>
    </submittedName>
</protein>
<gene>
    <name evidence="2" type="ORF">EA797_13180</name>
</gene>
<name>A0A3M2HW88_9GAMM</name>
<keyword evidence="1" id="KW-1133">Transmembrane helix</keyword>
<evidence type="ECO:0000313" key="2">
    <source>
        <dbReference type="EMBL" id="RMH90437.1"/>
    </source>
</evidence>
<feature type="transmembrane region" description="Helical" evidence="1">
    <location>
        <begin position="61"/>
        <end position="80"/>
    </location>
</feature>
<dbReference type="EMBL" id="RFFM01000002">
    <property type="protein sequence ID" value="RMH90437.1"/>
    <property type="molecule type" value="Genomic_DNA"/>
</dbReference>
<dbReference type="RefSeq" id="WP_122165844.1">
    <property type="nucleotide sequence ID" value="NZ_CP180504.1"/>
</dbReference>
<sequence>MEGSEAVKVDLDYSQIPFYRRRWFIFVSLLCFMPAALIIALTGDVYLKSRGKVYRLPNSRLNHLLLFACFLIVVGMVRAANR</sequence>
<reference evidence="2 3" key="1">
    <citation type="submission" date="2018-10" db="EMBL/GenBank/DDBJ databases">
        <title>Pseudomonas zhaodongensis NEAU-ST5-21(T) genome.</title>
        <authorList>
            <person name="Peng J."/>
            <person name="Liu Z.-P."/>
        </authorList>
    </citation>
    <scope>NUCLEOTIDE SEQUENCE [LARGE SCALE GENOMIC DNA]</scope>
    <source>
        <strain evidence="2 3">NEAU-ST5-21</strain>
    </source>
</reference>
<dbReference type="AlphaFoldDB" id="A0A3M2HW88"/>